<evidence type="ECO:0000313" key="3">
    <source>
        <dbReference type="EMBL" id="CAF1338274.1"/>
    </source>
</evidence>
<feature type="region of interest" description="Disordered" evidence="1">
    <location>
        <begin position="73"/>
        <end position="232"/>
    </location>
</feature>
<feature type="domain" description="LTD" evidence="2">
    <location>
        <begin position="284"/>
        <end position="405"/>
    </location>
</feature>
<proteinExistence type="predicted"/>
<dbReference type="Gene3D" id="2.60.40.1260">
    <property type="entry name" value="Lamin Tail domain"/>
    <property type="match status" value="1"/>
</dbReference>
<feature type="compositionally biased region" description="Polar residues" evidence="1">
    <location>
        <begin position="221"/>
        <end position="231"/>
    </location>
</feature>
<evidence type="ECO:0000259" key="2">
    <source>
        <dbReference type="PROSITE" id="PS51841"/>
    </source>
</evidence>
<dbReference type="InterPro" id="IPR042840">
    <property type="entry name" value="LMNTD1"/>
</dbReference>
<comment type="caution">
    <text evidence="4">The sequence shown here is derived from an EMBL/GenBank/DDBJ whole genome shotgun (WGS) entry which is preliminary data.</text>
</comment>
<reference evidence="4" key="1">
    <citation type="submission" date="2021-02" db="EMBL/GenBank/DDBJ databases">
        <authorList>
            <person name="Nowell W R."/>
        </authorList>
    </citation>
    <scope>NUCLEOTIDE SEQUENCE</scope>
</reference>
<gene>
    <name evidence="5" type="ORF">BYL167_LOCUS14271</name>
    <name evidence="4" type="ORF">CJN711_LOCUS31143</name>
    <name evidence="6" type="ORF">GIL414_LOCUS14344</name>
    <name evidence="3" type="ORF">KQP761_LOCUS6603</name>
</gene>
<evidence type="ECO:0000256" key="1">
    <source>
        <dbReference type="SAM" id="MobiDB-lite"/>
    </source>
</evidence>
<evidence type="ECO:0000313" key="5">
    <source>
        <dbReference type="EMBL" id="CAF4011815.1"/>
    </source>
</evidence>
<dbReference type="Pfam" id="PF00932">
    <property type="entry name" value="LTD"/>
    <property type="match status" value="1"/>
</dbReference>
<feature type="compositionally biased region" description="Acidic residues" evidence="1">
    <location>
        <begin position="93"/>
        <end position="105"/>
    </location>
</feature>
<dbReference type="PANTHER" id="PTHR47012">
    <property type="entry name" value="LAMIN TAIL DOMAIN-CONTAINING PROTEIN 1"/>
    <property type="match status" value="1"/>
</dbReference>
<dbReference type="PROSITE" id="PS51841">
    <property type="entry name" value="LTD"/>
    <property type="match status" value="1"/>
</dbReference>
<dbReference type="GO" id="GO:0005635">
    <property type="term" value="C:nuclear envelope"/>
    <property type="evidence" value="ECO:0007669"/>
    <property type="project" value="TreeGrafter"/>
</dbReference>
<dbReference type="Proteomes" id="UP000663855">
    <property type="component" value="Unassembled WGS sequence"/>
</dbReference>
<dbReference type="GO" id="GO:0005737">
    <property type="term" value="C:cytoplasm"/>
    <property type="evidence" value="ECO:0007669"/>
    <property type="project" value="TreeGrafter"/>
</dbReference>
<evidence type="ECO:0000313" key="6">
    <source>
        <dbReference type="EMBL" id="CAF4049263.1"/>
    </source>
</evidence>
<evidence type="ECO:0000313" key="4">
    <source>
        <dbReference type="EMBL" id="CAF1561270.1"/>
    </source>
</evidence>
<dbReference type="SUPFAM" id="SSF74853">
    <property type="entry name" value="Lamin A/C globular tail domain"/>
    <property type="match status" value="1"/>
</dbReference>
<dbReference type="PANTHER" id="PTHR47012:SF3">
    <property type="entry name" value="LAMIN TAIL DOMAIN CONTAINING 1"/>
    <property type="match status" value="1"/>
</dbReference>
<protein>
    <recommendedName>
        <fullName evidence="2">LTD domain-containing protein</fullName>
    </recommendedName>
</protein>
<dbReference type="Proteomes" id="UP000681720">
    <property type="component" value="Unassembled WGS sequence"/>
</dbReference>
<evidence type="ECO:0000313" key="7">
    <source>
        <dbReference type="Proteomes" id="UP000663855"/>
    </source>
</evidence>
<sequence length="530" mass="59639">MDVKQMHLGNNKSMLNYSSIKRLIHFVHNLEEKLSSVKTIHEKLHELMSVVSKTHDNIVEELTTIKTVLNEVTTEQKQDDDEIIPIDATKSEWDDDDDDDDDDNDNTIHNNNNTNTNNNNHEQIQRAMSTKEFESKSVTNLSTKDQQITSPSSRRADRLSLYSASSFGSSSSTNSSTIENRPSSSASKRSSNLKKSDQSSTRVKSPKSVTFSFDENRDSHVSANPSQQSNLEPIETPLAELDDASIQMTTSMNLNEPLKLNSDLMPDLFKQHHNEVTTQPNIGFKMGNALTNVRIHEIESANGDYLRLLNISNSDDYDLSGHFLQQNIACVPVCRFRFPQNTVIRAGQTVTIWCGTFKEIEPQFPHVFVWREKKRWETGPECVTILAKPNGQAIAWARSSYRLNSDQSSSDILFVHSKTNIGTFDEPSVTSNTLKNPSRLSAYHFVGSNKPPFAQSPDNPAHPYHSGAVSNLQNEPRLQMNPRGGISQLLNRPKSTPFASHTGCKQDLISMKFLRPQQTTPRHKQTTVKT</sequence>
<dbReference type="OrthoDB" id="102442at2759"/>
<dbReference type="EMBL" id="CAJNOW010002018">
    <property type="protein sequence ID" value="CAF1338274.1"/>
    <property type="molecule type" value="Genomic_DNA"/>
</dbReference>
<feature type="compositionally biased region" description="Polar residues" evidence="1">
    <location>
        <begin position="198"/>
        <end position="213"/>
    </location>
</feature>
<dbReference type="AlphaFoldDB" id="A0A815XQX3"/>
<dbReference type="InterPro" id="IPR001322">
    <property type="entry name" value="Lamin_tail_dom"/>
</dbReference>
<feature type="region of interest" description="Disordered" evidence="1">
    <location>
        <begin position="449"/>
        <end position="502"/>
    </location>
</feature>
<dbReference type="EMBL" id="CAJOBJ010006040">
    <property type="protein sequence ID" value="CAF4049263.1"/>
    <property type="molecule type" value="Genomic_DNA"/>
</dbReference>
<dbReference type="Proteomes" id="UP000663834">
    <property type="component" value="Unassembled WGS sequence"/>
</dbReference>
<feature type="compositionally biased region" description="Low complexity" evidence="1">
    <location>
        <begin position="107"/>
        <end position="120"/>
    </location>
</feature>
<dbReference type="EMBL" id="CAJOBH010005053">
    <property type="protein sequence ID" value="CAF4011815.1"/>
    <property type="molecule type" value="Genomic_DNA"/>
</dbReference>
<accession>A0A815XQX3</accession>
<dbReference type="EMBL" id="CAJNOV010014823">
    <property type="protein sequence ID" value="CAF1561270.1"/>
    <property type="molecule type" value="Genomic_DNA"/>
</dbReference>
<feature type="compositionally biased region" description="Polar residues" evidence="1">
    <location>
        <begin position="488"/>
        <end position="499"/>
    </location>
</feature>
<organism evidence="4 7">
    <name type="scientific">Rotaria magnacalcarata</name>
    <dbReference type="NCBI Taxonomy" id="392030"/>
    <lineage>
        <taxon>Eukaryota</taxon>
        <taxon>Metazoa</taxon>
        <taxon>Spiralia</taxon>
        <taxon>Gnathifera</taxon>
        <taxon>Rotifera</taxon>
        <taxon>Eurotatoria</taxon>
        <taxon>Bdelloidea</taxon>
        <taxon>Philodinida</taxon>
        <taxon>Philodinidae</taxon>
        <taxon>Rotaria</taxon>
    </lineage>
</organism>
<name>A0A815XQX3_9BILA</name>
<dbReference type="Proteomes" id="UP000681967">
    <property type="component" value="Unassembled WGS sequence"/>
</dbReference>
<dbReference type="InterPro" id="IPR036415">
    <property type="entry name" value="Lamin_tail_dom_sf"/>
</dbReference>
<feature type="compositionally biased region" description="Polar residues" evidence="1">
    <location>
        <begin position="136"/>
        <end position="153"/>
    </location>
</feature>
<feature type="compositionally biased region" description="Low complexity" evidence="1">
    <location>
        <begin position="160"/>
        <end position="176"/>
    </location>
</feature>